<feature type="transmembrane region" description="Helical" evidence="6">
    <location>
        <begin position="30"/>
        <end position="49"/>
    </location>
</feature>
<feature type="domain" description="Cytochrome c-type biogenesis protein H TPR" evidence="7">
    <location>
        <begin position="70"/>
        <end position="198"/>
    </location>
</feature>
<evidence type="ECO:0000256" key="2">
    <source>
        <dbReference type="ARBA" id="ARBA00022748"/>
    </source>
</evidence>
<dbReference type="EMBL" id="JAZDRO010000005">
    <property type="protein sequence ID" value="MEE2567314.1"/>
    <property type="molecule type" value="Genomic_DNA"/>
</dbReference>
<evidence type="ECO:0000256" key="4">
    <source>
        <dbReference type="PROSITE-ProRule" id="PRU00339"/>
    </source>
</evidence>
<gene>
    <name evidence="8" type="ORF">V0U35_11560</name>
</gene>
<organism evidence="8 9">
    <name type="scientific">Hyphobacterium marinum</name>
    <dbReference type="NCBI Taxonomy" id="3116574"/>
    <lineage>
        <taxon>Bacteria</taxon>
        <taxon>Pseudomonadati</taxon>
        <taxon>Pseudomonadota</taxon>
        <taxon>Alphaproteobacteria</taxon>
        <taxon>Maricaulales</taxon>
        <taxon>Maricaulaceae</taxon>
        <taxon>Hyphobacterium</taxon>
    </lineage>
</organism>
<evidence type="ECO:0000256" key="3">
    <source>
        <dbReference type="ARBA" id="ARBA00022803"/>
    </source>
</evidence>
<feature type="region of interest" description="Disordered" evidence="5">
    <location>
        <begin position="56"/>
        <end position="75"/>
    </location>
</feature>
<dbReference type="PROSITE" id="PS50005">
    <property type="entry name" value="TPR"/>
    <property type="match status" value="1"/>
</dbReference>
<protein>
    <submittedName>
        <fullName evidence="8">Tetratricopeptide repeat protein</fullName>
    </submittedName>
</protein>
<evidence type="ECO:0000313" key="8">
    <source>
        <dbReference type="EMBL" id="MEE2567314.1"/>
    </source>
</evidence>
<dbReference type="RefSeq" id="WP_330196875.1">
    <property type="nucleotide sequence ID" value="NZ_JAZDRO010000005.1"/>
</dbReference>
<evidence type="ECO:0000256" key="5">
    <source>
        <dbReference type="SAM" id="MobiDB-lite"/>
    </source>
</evidence>
<dbReference type="InterPro" id="IPR019734">
    <property type="entry name" value="TPR_rpt"/>
</dbReference>
<keyword evidence="6" id="KW-1133">Transmembrane helix</keyword>
<evidence type="ECO:0000313" key="9">
    <source>
        <dbReference type="Proteomes" id="UP001310692"/>
    </source>
</evidence>
<sequence length="309" mass="33570">MMVLAVVFVLVAFAAGFWIAAPLKGSSRWLAPALTVGLVLVVSGAYMIGGRPDLPGLPHEQAAEQRRNTDPSSLSLAEQIESLRDRTREDDTDAEAWALLGRQLARAEREQEAIEAFQRSLRIDPVARTFSDIGQTLINLNEGEVTPESVRAFEEAMNRDPDLPEPYFFLGLAAYQAGDRAVAADFWTSVLERLPADSAFRPVIARQAVDLLSRPDVNTQAVAEQADTETEPQARIAQMVARLETRLAADPDDISGWLVLLRVRRTLGDEAAARDALGAARDTFETGSGEGALLDMAAALMGLNEEDPS</sequence>
<feature type="repeat" description="TPR" evidence="4">
    <location>
        <begin position="94"/>
        <end position="127"/>
    </location>
</feature>
<evidence type="ECO:0000256" key="1">
    <source>
        <dbReference type="ARBA" id="ARBA00022737"/>
    </source>
</evidence>
<evidence type="ECO:0000259" key="7">
    <source>
        <dbReference type="Pfam" id="PF23914"/>
    </source>
</evidence>
<dbReference type="PANTHER" id="PTHR47870">
    <property type="entry name" value="CYTOCHROME C-TYPE BIOGENESIS PROTEIN CCMH"/>
    <property type="match status" value="1"/>
</dbReference>
<keyword evidence="9" id="KW-1185">Reference proteome</keyword>
<dbReference type="SMART" id="SM00028">
    <property type="entry name" value="TPR"/>
    <property type="match status" value="2"/>
</dbReference>
<keyword evidence="2" id="KW-0201">Cytochrome c-type biogenesis</keyword>
<dbReference type="Proteomes" id="UP001310692">
    <property type="component" value="Unassembled WGS sequence"/>
</dbReference>
<accession>A0ABU7M0H5</accession>
<dbReference type="Gene3D" id="1.25.40.10">
    <property type="entry name" value="Tetratricopeptide repeat domain"/>
    <property type="match status" value="2"/>
</dbReference>
<dbReference type="PROSITE" id="PS50293">
    <property type="entry name" value="TPR_REGION"/>
    <property type="match status" value="1"/>
</dbReference>
<dbReference type="PANTHER" id="PTHR47870:SF1">
    <property type="entry name" value="CYTOCHROME C-TYPE BIOGENESIS PROTEIN CCMH"/>
    <property type="match status" value="1"/>
</dbReference>
<name>A0ABU7M0H5_9PROT</name>
<keyword evidence="1" id="KW-0677">Repeat</keyword>
<keyword evidence="6" id="KW-0812">Transmembrane</keyword>
<proteinExistence type="predicted"/>
<keyword evidence="6" id="KW-0472">Membrane</keyword>
<keyword evidence="3 4" id="KW-0802">TPR repeat</keyword>
<comment type="caution">
    <text evidence="8">The sequence shown here is derived from an EMBL/GenBank/DDBJ whole genome shotgun (WGS) entry which is preliminary data.</text>
</comment>
<dbReference type="InterPro" id="IPR051263">
    <property type="entry name" value="C-type_cytochrome_biogenesis"/>
</dbReference>
<reference evidence="8 9" key="1">
    <citation type="submission" date="2024-01" db="EMBL/GenBank/DDBJ databases">
        <title>Hyphobacterium bacterium isolated from marine sediment.</title>
        <authorList>
            <person name="Zhao S."/>
        </authorList>
    </citation>
    <scope>NUCLEOTIDE SEQUENCE [LARGE SCALE GENOMIC DNA]</scope>
    <source>
        <strain evidence="8 9">Y60-23</strain>
    </source>
</reference>
<evidence type="ECO:0000256" key="6">
    <source>
        <dbReference type="SAM" id="Phobius"/>
    </source>
</evidence>
<dbReference type="SUPFAM" id="SSF48452">
    <property type="entry name" value="TPR-like"/>
    <property type="match status" value="1"/>
</dbReference>
<dbReference type="InterPro" id="IPR011990">
    <property type="entry name" value="TPR-like_helical_dom_sf"/>
</dbReference>
<dbReference type="Pfam" id="PF23914">
    <property type="entry name" value="TPR_CcmH_CycH"/>
    <property type="match status" value="1"/>
</dbReference>
<dbReference type="InterPro" id="IPR056413">
    <property type="entry name" value="TPR_CcmH_CycH"/>
</dbReference>